<accession>A0A1B3B7K8</accession>
<gene>
    <name evidence="1" type="ORF">KS2013_36</name>
</gene>
<organism evidence="1 2">
    <name type="scientific">Kangiella sediminilitoris</name>
    <dbReference type="NCBI Taxonomy" id="1144748"/>
    <lineage>
        <taxon>Bacteria</taxon>
        <taxon>Pseudomonadati</taxon>
        <taxon>Pseudomonadota</taxon>
        <taxon>Gammaproteobacteria</taxon>
        <taxon>Kangiellales</taxon>
        <taxon>Kangiellaceae</taxon>
        <taxon>Kangiella</taxon>
    </lineage>
</organism>
<dbReference type="STRING" id="1144748.KS2013_36"/>
<dbReference type="RefSeq" id="WP_068988250.1">
    <property type="nucleotide sequence ID" value="NZ_CP012418.1"/>
</dbReference>
<dbReference type="Proteomes" id="UP000094147">
    <property type="component" value="Chromosome"/>
</dbReference>
<dbReference type="InterPro" id="IPR032568">
    <property type="entry name" value="DUF4926"/>
</dbReference>
<sequence>MEFNQYDVVKVLEIHNPEKLKGCGSGIGYSSPKIGDIGTIVEIYTDPFLGYDIECSDEQGITKWLTTFQPSEIKMELV</sequence>
<evidence type="ECO:0000313" key="2">
    <source>
        <dbReference type="Proteomes" id="UP000094147"/>
    </source>
</evidence>
<protein>
    <recommendedName>
        <fullName evidence="3">DUF4926 domain-containing protein</fullName>
    </recommendedName>
</protein>
<evidence type="ECO:0008006" key="3">
    <source>
        <dbReference type="Google" id="ProtNLM"/>
    </source>
</evidence>
<name>A0A1B3B7K8_9GAMM</name>
<dbReference type="AlphaFoldDB" id="A0A1B3B7K8"/>
<dbReference type="OrthoDB" id="6293634at2"/>
<evidence type="ECO:0000313" key="1">
    <source>
        <dbReference type="EMBL" id="AOE48768.1"/>
    </source>
</evidence>
<dbReference type="EMBL" id="CP012418">
    <property type="protein sequence ID" value="AOE48768.1"/>
    <property type="molecule type" value="Genomic_DNA"/>
</dbReference>
<dbReference type="Pfam" id="PF16277">
    <property type="entry name" value="DUF4926"/>
    <property type="match status" value="1"/>
</dbReference>
<dbReference type="KEGG" id="ksd:KS2013_36"/>
<proteinExistence type="predicted"/>
<keyword evidence="2" id="KW-1185">Reference proteome</keyword>
<reference evidence="2" key="1">
    <citation type="submission" date="2015-08" db="EMBL/GenBank/DDBJ databases">
        <authorList>
            <person name="Kim K.M."/>
        </authorList>
    </citation>
    <scope>NUCLEOTIDE SEQUENCE [LARGE SCALE GENOMIC DNA]</scope>
    <source>
        <strain evidence="2">KCTC 23892</strain>
    </source>
</reference>